<proteinExistence type="predicted"/>
<dbReference type="InterPro" id="IPR009875">
    <property type="entry name" value="PilZ_domain"/>
</dbReference>
<feature type="domain" description="PilZ" evidence="1">
    <location>
        <begin position="9"/>
        <end position="117"/>
    </location>
</feature>
<accession>A0AAT9LC04</accession>
<reference evidence="2" key="1">
    <citation type="submission" date="2020-10" db="EMBL/GenBank/DDBJ databases">
        <authorList>
            <person name="Kadnikov V."/>
            <person name="Beletsky A.V."/>
            <person name="Mardanov A.V."/>
            <person name="Karnachuk O.V."/>
            <person name="Ravin N.V."/>
        </authorList>
    </citation>
    <scope>NUCLEOTIDE SEQUENCE</scope>
    <source>
        <strain evidence="2">Bu02</strain>
    </source>
</reference>
<dbReference type="Pfam" id="PF07238">
    <property type="entry name" value="PilZ"/>
    <property type="match status" value="1"/>
</dbReference>
<dbReference type="KEGG" id="fcz:IMF26_00475"/>
<protein>
    <submittedName>
        <fullName evidence="2">PilZ domain-containing protein</fullName>
    </submittedName>
</protein>
<dbReference type="EMBL" id="CP062796">
    <property type="protein sequence ID" value="QUL98611.1"/>
    <property type="molecule type" value="Genomic_DNA"/>
</dbReference>
<dbReference type="AlphaFoldDB" id="A0AAT9LC04"/>
<dbReference type="Gene3D" id="2.40.10.220">
    <property type="entry name" value="predicted glycosyltransferase like domains"/>
    <property type="match status" value="1"/>
</dbReference>
<gene>
    <name evidence="2" type="ORF">IMF26_00475</name>
</gene>
<name>A0AAT9LC04_9FIRM</name>
<sequence>MTKSGSHEEKRNDFRAKASYPLWYRVLVSESGTWSPLQDWERTSTIDISAGGAAFYSGSSTLGVGDLVEFQFVVPPRPVFGIGKIVRVVTGDDGKPVSAAMMFLSLEPRDRDRIAQIALHDGLERNDDKRD</sequence>
<dbReference type="GO" id="GO:0035438">
    <property type="term" value="F:cyclic-di-GMP binding"/>
    <property type="evidence" value="ECO:0007669"/>
    <property type="project" value="InterPro"/>
</dbReference>
<reference evidence="2" key="2">
    <citation type="journal article" date="2023" name="Biology">
        <title>Prokaryotic Life Associated with Coal-Fire Gas Vents Revealed by Metagenomics.</title>
        <authorList>
            <person name="Kadnikov V.V."/>
            <person name="Mardanov A.V."/>
            <person name="Beletsky A.V."/>
            <person name="Karnachuk O.V."/>
            <person name="Ravin N.V."/>
        </authorList>
    </citation>
    <scope>NUCLEOTIDE SEQUENCE</scope>
    <source>
        <strain evidence="2">Bu02</strain>
    </source>
</reference>
<evidence type="ECO:0000259" key="1">
    <source>
        <dbReference type="Pfam" id="PF07238"/>
    </source>
</evidence>
<organism evidence="2">
    <name type="scientific">Candidatus Fermentithermobacillus carboniphilus</name>
    <dbReference type="NCBI Taxonomy" id="3085328"/>
    <lineage>
        <taxon>Bacteria</taxon>
        <taxon>Bacillati</taxon>
        <taxon>Bacillota</taxon>
        <taxon>Candidatus Fermentithermobacillia</taxon>
        <taxon>Candidatus Fermentithermobacillales</taxon>
        <taxon>Candidatus Fermentithermobacillaceae</taxon>
        <taxon>Candidatus Fermentithermobacillus</taxon>
    </lineage>
</organism>
<evidence type="ECO:0000313" key="2">
    <source>
        <dbReference type="EMBL" id="QUL98611.1"/>
    </source>
</evidence>